<evidence type="ECO:0000256" key="1">
    <source>
        <dbReference type="SAM" id="Phobius"/>
    </source>
</evidence>
<sequence length="327" mass="35802">MSTTTLTEQPRAGQSAKKPGLLHGLTWLVLRQHRTTSWIVVALTVLGAAAIIYERGAMADMLAGMGWPDKDVSLQNAPQSYEYIADALGALPVVLAVFIGAPLIASDQEHGTAHLVTTQSVPRRRWLAAKLAWCLSLVLVSTLVLSALFSWWWEPYRDLLLSEWLSGSVFDTTGPMLAALSLFLVMSGIAIGMLIRRVLPAMLGTFFFALAVQVAWGQFRHLLGSPHIIKWPLNADTPAMVNSSDIVETDRWVGSADGQLYPWSTCVEQTEKATNACVREHGIVDNVVEYFGYPQMPGMQWTGAALLLGATAAVAVFVLWWASRRPL</sequence>
<dbReference type="RefSeq" id="WP_397706707.1">
    <property type="nucleotide sequence ID" value="NZ_JBIRGN010000001.1"/>
</dbReference>
<feature type="transmembrane region" description="Helical" evidence="1">
    <location>
        <begin position="126"/>
        <end position="153"/>
    </location>
</feature>
<evidence type="ECO:0000313" key="3">
    <source>
        <dbReference type="Proteomes" id="UP001610818"/>
    </source>
</evidence>
<evidence type="ECO:0000313" key="2">
    <source>
        <dbReference type="EMBL" id="MFH8543439.1"/>
    </source>
</evidence>
<dbReference type="EMBL" id="JBIRGQ010000001">
    <property type="protein sequence ID" value="MFH8543439.1"/>
    <property type="molecule type" value="Genomic_DNA"/>
</dbReference>
<keyword evidence="1" id="KW-1133">Transmembrane helix</keyword>
<reference evidence="2 3" key="1">
    <citation type="submission" date="2024-10" db="EMBL/GenBank/DDBJ databases">
        <title>The Natural Products Discovery Center: Release of the First 8490 Sequenced Strains for Exploring Actinobacteria Biosynthetic Diversity.</title>
        <authorList>
            <person name="Kalkreuter E."/>
            <person name="Kautsar S.A."/>
            <person name="Yang D."/>
            <person name="Bader C.D."/>
            <person name="Teijaro C.N."/>
            <person name="Fluegel L."/>
            <person name="Davis C.M."/>
            <person name="Simpson J.R."/>
            <person name="Lauterbach L."/>
            <person name="Steele A.D."/>
            <person name="Gui C."/>
            <person name="Meng S."/>
            <person name="Li G."/>
            <person name="Viehrig K."/>
            <person name="Ye F."/>
            <person name="Su P."/>
            <person name="Kiefer A.F."/>
            <person name="Nichols A."/>
            <person name="Cepeda A.J."/>
            <person name="Yan W."/>
            <person name="Fan B."/>
            <person name="Jiang Y."/>
            <person name="Adhikari A."/>
            <person name="Zheng C.-J."/>
            <person name="Schuster L."/>
            <person name="Cowan T.M."/>
            <person name="Smanski M.J."/>
            <person name="Chevrette M.G."/>
            <person name="De Carvalho L.P.S."/>
            <person name="Shen B."/>
        </authorList>
    </citation>
    <scope>NUCLEOTIDE SEQUENCE [LARGE SCALE GENOMIC DNA]</scope>
    <source>
        <strain evidence="2 3">NPDC017990</strain>
    </source>
</reference>
<keyword evidence="3" id="KW-1185">Reference proteome</keyword>
<comment type="caution">
    <text evidence="2">The sequence shown here is derived from an EMBL/GenBank/DDBJ whole genome shotgun (WGS) entry which is preliminary data.</text>
</comment>
<organism evidence="2 3">
    <name type="scientific">Streptomyces longisporoflavus</name>
    <dbReference type="NCBI Taxonomy" id="28044"/>
    <lineage>
        <taxon>Bacteria</taxon>
        <taxon>Bacillati</taxon>
        <taxon>Actinomycetota</taxon>
        <taxon>Actinomycetes</taxon>
        <taxon>Kitasatosporales</taxon>
        <taxon>Streptomycetaceae</taxon>
        <taxon>Streptomyces</taxon>
    </lineage>
</organism>
<feature type="transmembrane region" description="Helical" evidence="1">
    <location>
        <begin position="35"/>
        <end position="53"/>
    </location>
</feature>
<gene>
    <name evidence="2" type="ORF">ACH4F9_00330</name>
</gene>
<feature type="transmembrane region" description="Helical" evidence="1">
    <location>
        <begin position="198"/>
        <end position="216"/>
    </location>
</feature>
<accession>A0ABW7QFY2</accession>
<feature type="transmembrane region" description="Helical" evidence="1">
    <location>
        <begin position="83"/>
        <end position="105"/>
    </location>
</feature>
<protein>
    <submittedName>
        <fullName evidence="2">ABC transporter permease</fullName>
    </submittedName>
</protein>
<keyword evidence="1" id="KW-0472">Membrane</keyword>
<name>A0ABW7QFY2_9ACTN</name>
<feature type="transmembrane region" description="Helical" evidence="1">
    <location>
        <begin position="173"/>
        <end position="191"/>
    </location>
</feature>
<feature type="transmembrane region" description="Helical" evidence="1">
    <location>
        <begin position="301"/>
        <end position="322"/>
    </location>
</feature>
<dbReference type="Proteomes" id="UP001610818">
    <property type="component" value="Unassembled WGS sequence"/>
</dbReference>
<proteinExistence type="predicted"/>
<keyword evidence="1" id="KW-0812">Transmembrane</keyword>